<name>A0A9D4CPM6_DREPO</name>
<dbReference type="EMBL" id="JAIWYP010000012">
    <property type="protein sequence ID" value="KAH3728489.1"/>
    <property type="molecule type" value="Genomic_DNA"/>
</dbReference>
<organism evidence="1 2">
    <name type="scientific">Dreissena polymorpha</name>
    <name type="common">Zebra mussel</name>
    <name type="synonym">Mytilus polymorpha</name>
    <dbReference type="NCBI Taxonomy" id="45954"/>
    <lineage>
        <taxon>Eukaryota</taxon>
        <taxon>Metazoa</taxon>
        <taxon>Spiralia</taxon>
        <taxon>Lophotrochozoa</taxon>
        <taxon>Mollusca</taxon>
        <taxon>Bivalvia</taxon>
        <taxon>Autobranchia</taxon>
        <taxon>Heteroconchia</taxon>
        <taxon>Euheterodonta</taxon>
        <taxon>Imparidentia</taxon>
        <taxon>Neoheterodontei</taxon>
        <taxon>Myida</taxon>
        <taxon>Dreissenoidea</taxon>
        <taxon>Dreissenidae</taxon>
        <taxon>Dreissena</taxon>
    </lineage>
</organism>
<evidence type="ECO:0000313" key="2">
    <source>
        <dbReference type="Proteomes" id="UP000828390"/>
    </source>
</evidence>
<keyword evidence="2" id="KW-1185">Reference proteome</keyword>
<dbReference type="Proteomes" id="UP000828390">
    <property type="component" value="Unassembled WGS sequence"/>
</dbReference>
<comment type="caution">
    <text evidence="1">The sequence shown here is derived from an EMBL/GenBank/DDBJ whole genome shotgun (WGS) entry which is preliminary data.</text>
</comment>
<accession>A0A9D4CPM6</accession>
<sequence length="50" mass="5434">MEVSAEKSTIMVNTSADITMNGEKLEKVTNFLNTSAQPSPRTVPVPLRSL</sequence>
<dbReference type="AlphaFoldDB" id="A0A9D4CPM6"/>
<gene>
    <name evidence="1" type="ORF">DPMN_054446</name>
</gene>
<protein>
    <submittedName>
        <fullName evidence="1">Uncharacterized protein</fullName>
    </submittedName>
</protein>
<reference evidence="1" key="2">
    <citation type="submission" date="2020-11" db="EMBL/GenBank/DDBJ databases">
        <authorList>
            <person name="McCartney M.A."/>
            <person name="Auch B."/>
            <person name="Kono T."/>
            <person name="Mallez S."/>
            <person name="Becker A."/>
            <person name="Gohl D.M."/>
            <person name="Silverstein K.A.T."/>
            <person name="Koren S."/>
            <person name="Bechman K.B."/>
            <person name="Herman A."/>
            <person name="Abrahante J.E."/>
            <person name="Garbe J."/>
        </authorList>
    </citation>
    <scope>NUCLEOTIDE SEQUENCE</scope>
    <source>
        <strain evidence="1">Duluth1</strain>
        <tissue evidence="1">Whole animal</tissue>
    </source>
</reference>
<reference evidence="1" key="1">
    <citation type="journal article" date="2019" name="bioRxiv">
        <title>The Genome of the Zebra Mussel, Dreissena polymorpha: A Resource for Invasive Species Research.</title>
        <authorList>
            <person name="McCartney M.A."/>
            <person name="Auch B."/>
            <person name="Kono T."/>
            <person name="Mallez S."/>
            <person name="Zhang Y."/>
            <person name="Obille A."/>
            <person name="Becker A."/>
            <person name="Abrahante J.E."/>
            <person name="Garbe J."/>
            <person name="Badalamenti J.P."/>
            <person name="Herman A."/>
            <person name="Mangelson H."/>
            <person name="Liachko I."/>
            <person name="Sullivan S."/>
            <person name="Sone E.D."/>
            <person name="Koren S."/>
            <person name="Silverstein K.A.T."/>
            <person name="Beckman K.B."/>
            <person name="Gohl D.M."/>
        </authorList>
    </citation>
    <scope>NUCLEOTIDE SEQUENCE</scope>
    <source>
        <strain evidence="1">Duluth1</strain>
        <tissue evidence="1">Whole animal</tissue>
    </source>
</reference>
<proteinExistence type="predicted"/>
<evidence type="ECO:0000313" key="1">
    <source>
        <dbReference type="EMBL" id="KAH3728489.1"/>
    </source>
</evidence>